<evidence type="ECO:0000313" key="3">
    <source>
        <dbReference type="EMBL" id="KAK6160748.1"/>
    </source>
</evidence>
<organism evidence="3 4">
    <name type="scientific">Rehmannia glutinosa</name>
    <name type="common">Chinese foxglove</name>
    <dbReference type="NCBI Taxonomy" id="99300"/>
    <lineage>
        <taxon>Eukaryota</taxon>
        <taxon>Viridiplantae</taxon>
        <taxon>Streptophyta</taxon>
        <taxon>Embryophyta</taxon>
        <taxon>Tracheophyta</taxon>
        <taxon>Spermatophyta</taxon>
        <taxon>Magnoliopsida</taxon>
        <taxon>eudicotyledons</taxon>
        <taxon>Gunneridae</taxon>
        <taxon>Pentapetalae</taxon>
        <taxon>asterids</taxon>
        <taxon>lamiids</taxon>
        <taxon>Lamiales</taxon>
        <taxon>Orobanchaceae</taxon>
        <taxon>Rehmannieae</taxon>
        <taxon>Rehmannia</taxon>
    </lineage>
</organism>
<evidence type="ECO:0000256" key="1">
    <source>
        <dbReference type="SAM" id="MobiDB-lite"/>
    </source>
</evidence>
<comment type="caution">
    <text evidence="3">The sequence shown here is derived from an EMBL/GenBank/DDBJ whole genome shotgun (WGS) entry which is preliminary data.</text>
</comment>
<dbReference type="InterPro" id="IPR036047">
    <property type="entry name" value="F-box-like_dom_sf"/>
</dbReference>
<accession>A0ABR0XNQ7</accession>
<reference evidence="3 4" key="1">
    <citation type="journal article" date="2021" name="Comput. Struct. Biotechnol. J.">
        <title>De novo genome assembly of the potent medicinal plant Rehmannia glutinosa using nanopore technology.</title>
        <authorList>
            <person name="Ma L."/>
            <person name="Dong C."/>
            <person name="Song C."/>
            <person name="Wang X."/>
            <person name="Zheng X."/>
            <person name="Niu Y."/>
            <person name="Chen S."/>
            <person name="Feng W."/>
        </authorList>
    </citation>
    <scope>NUCLEOTIDE SEQUENCE [LARGE SCALE GENOMIC DNA]</scope>
    <source>
        <strain evidence="3">DH-2019</strain>
    </source>
</reference>
<dbReference type="InterPro" id="IPR001810">
    <property type="entry name" value="F-box_dom"/>
</dbReference>
<dbReference type="Pfam" id="PF00646">
    <property type="entry name" value="F-box"/>
    <property type="match status" value="1"/>
</dbReference>
<dbReference type="SUPFAM" id="SSF81383">
    <property type="entry name" value="F-box domain"/>
    <property type="match status" value="1"/>
</dbReference>
<dbReference type="PROSITE" id="PS50181">
    <property type="entry name" value="FBOX"/>
    <property type="match status" value="1"/>
</dbReference>
<dbReference type="SUPFAM" id="SSF52047">
    <property type="entry name" value="RNI-like"/>
    <property type="match status" value="1"/>
</dbReference>
<keyword evidence="4" id="KW-1185">Reference proteome</keyword>
<dbReference type="Gene3D" id="3.80.10.10">
    <property type="entry name" value="Ribonuclease Inhibitor"/>
    <property type="match status" value="1"/>
</dbReference>
<gene>
    <name evidence="3" type="ORF">DH2020_004129</name>
</gene>
<dbReference type="InterPro" id="IPR032675">
    <property type="entry name" value="LRR_dom_sf"/>
</dbReference>
<proteinExistence type="predicted"/>
<name>A0ABR0XNQ7_REHGL</name>
<feature type="compositionally biased region" description="Polar residues" evidence="1">
    <location>
        <begin position="549"/>
        <end position="559"/>
    </location>
</feature>
<dbReference type="EMBL" id="JABTTQ020000003">
    <property type="protein sequence ID" value="KAK6160748.1"/>
    <property type="molecule type" value="Genomic_DNA"/>
</dbReference>
<dbReference type="Proteomes" id="UP001318860">
    <property type="component" value="Unassembled WGS sequence"/>
</dbReference>
<dbReference type="InterPro" id="IPR053772">
    <property type="entry name" value="At1g61320/At1g61330-like"/>
</dbReference>
<sequence length="559" mass="64566">MALVRVVVNFTLASSIAQETHELDCRVFLNDDDGHLVRPTGPAVAGVARCTVEEWMTARRWRAMERVVAALEYILSHSLSHKFRSVPILQFFTFKLKLDRSAAATGCGNNNDVSDRMSQLPDDILISIISRLTLREATITSILSTRWRHLYTNITRLVFPPFEEQRSLCVEYLQQVEEKTFPDYIKMIDRILDSHNSSHSLKEFRICIPDFKGANIERWLEFALTRAVEIVDIRMTYYLNAEHWPYAFLLSTLITNKNGNLPSFKSLKELRLCNLDVDDGEIEILVSNFTLLECLSIERCRKLRNVSVVGHNSMLKLKHLDICSCGYVESVHVANLMNLVSLRCCRLRFTYVVLLDNVPNLVKFNTCDQSRNTFDLVLSRFPSYILDQLLHLQLEITTLYIRDIMAAYMVPKLVNVRHLELQYNMGFPQTFKLVPLIEACPLLEKLEVTFSWSENRKFENRELYENFYPKKSPNKHLKQVRFSGYVGCPYEQEFALYIIKKAVALEQLIVEPLGPDERARHSGVRTPVITPTQHRELKLGGQESRYPHSGQTTKKLPNA</sequence>
<dbReference type="CDD" id="cd22160">
    <property type="entry name" value="F-box_AtFBL13-like"/>
    <property type="match status" value="1"/>
</dbReference>
<dbReference type="PANTHER" id="PTHR34145">
    <property type="entry name" value="OS02G0105600 PROTEIN"/>
    <property type="match status" value="1"/>
</dbReference>
<protein>
    <recommendedName>
        <fullName evidence="2">F-box domain-containing protein</fullName>
    </recommendedName>
</protein>
<feature type="domain" description="F-box" evidence="2">
    <location>
        <begin position="114"/>
        <end position="162"/>
    </location>
</feature>
<dbReference type="Pfam" id="PF23622">
    <property type="entry name" value="LRR_At1g61320_AtMIF1"/>
    <property type="match status" value="1"/>
</dbReference>
<dbReference type="PANTHER" id="PTHR34145:SF68">
    <property type="entry name" value="FBD DOMAIN-CONTAINING PROTEIN"/>
    <property type="match status" value="1"/>
</dbReference>
<evidence type="ECO:0000313" key="4">
    <source>
        <dbReference type="Proteomes" id="UP001318860"/>
    </source>
</evidence>
<dbReference type="InterPro" id="IPR055357">
    <property type="entry name" value="LRR_At1g61320_AtMIF1"/>
</dbReference>
<evidence type="ECO:0000259" key="2">
    <source>
        <dbReference type="PROSITE" id="PS50181"/>
    </source>
</evidence>
<feature type="region of interest" description="Disordered" evidence="1">
    <location>
        <begin position="519"/>
        <end position="559"/>
    </location>
</feature>
<dbReference type="InterPro" id="IPR053781">
    <property type="entry name" value="F-box_AtFBL13-like"/>
</dbReference>